<organism evidence="2 3">
    <name type="scientific">Methylocystis borbori</name>
    <dbReference type="NCBI Taxonomy" id="3118750"/>
    <lineage>
        <taxon>Bacteria</taxon>
        <taxon>Pseudomonadati</taxon>
        <taxon>Pseudomonadota</taxon>
        <taxon>Alphaproteobacteria</taxon>
        <taxon>Hyphomicrobiales</taxon>
        <taxon>Methylocystaceae</taxon>
        <taxon>Methylocystis</taxon>
    </lineage>
</organism>
<evidence type="ECO:0000313" key="2">
    <source>
        <dbReference type="EMBL" id="MEF3367004.1"/>
    </source>
</evidence>
<keyword evidence="3" id="KW-1185">Reference proteome</keyword>
<name>A0ABU7XHZ3_9HYPH</name>
<dbReference type="EMBL" id="JAZHYN010000029">
    <property type="protein sequence ID" value="MEF3367004.1"/>
    <property type="molecule type" value="Genomic_DNA"/>
</dbReference>
<protein>
    <submittedName>
        <fullName evidence="2">MOSC domain-containing protein</fullName>
    </submittedName>
</protein>
<dbReference type="Proteomes" id="UP001350748">
    <property type="component" value="Unassembled WGS sequence"/>
</dbReference>
<dbReference type="InterPro" id="IPR005302">
    <property type="entry name" value="MoCF_Sase_C"/>
</dbReference>
<dbReference type="PANTHER" id="PTHR30212:SF2">
    <property type="entry name" value="PROTEIN YIIM"/>
    <property type="match status" value="1"/>
</dbReference>
<dbReference type="InterPro" id="IPR052353">
    <property type="entry name" value="Benzoxazolinone_Detox_Enz"/>
</dbReference>
<comment type="caution">
    <text evidence="2">The sequence shown here is derived from an EMBL/GenBank/DDBJ whole genome shotgun (WGS) entry which is preliminary data.</text>
</comment>
<dbReference type="Gene3D" id="2.40.33.20">
    <property type="entry name" value="PK beta-barrel domain-like"/>
    <property type="match status" value="1"/>
</dbReference>
<feature type="domain" description="MOSC" evidence="1">
    <location>
        <begin position="28"/>
        <end position="165"/>
    </location>
</feature>
<dbReference type="SUPFAM" id="SSF50800">
    <property type="entry name" value="PK beta-barrel domain-like"/>
    <property type="match status" value="1"/>
</dbReference>
<evidence type="ECO:0000259" key="1">
    <source>
        <dbReference type="PROSITE" id="PS51340"/>
    </source>
</evidence>
<accession>A0ABU7XHZ3</accession>
<dbReference type="Pfam" id="PF03475">
    <property type="entry name" value="YiiM_3-alpha"/>
    <property type="match status" value="1"/>
</dbReference>
<evidence type="ECO:0000313" key="3">
    <source>
        <dbReference type="Proteomes" id="UP001350748"/>
    </source>
</evidence>
<dbReference type="InterPro" id="IPR011037">
    <property type="entry name" value="Pyrv_Knase-like_insert_dom_sf"/>
</dbReference>
<proteinExistence type="predicted"/>
<dbReference type="Pfam" id="PF03473">
    <property type="entry name" value="MOSC"/>
    <property type="match status" value="1"/>
</dbReference>
<dbReference type="InterPro" id="IPR005163">
    <property type="entry name" value="Tri_helical_YiiM-like"/>
</dbReference>
<gene>
    <name evidence="2" type="ORF">V3H18_10710</name>
</gene>
<sequence length="231" mass="26287">MIDVEIDALYAGRPRPVAPGRKSAIFKEPLAPPWRIEAEGLVGDDQADRRHHGGAEKALHHYPREHYAAWRASLPELGDEWRAPGFGENISTLGLTEDKVCVGDVFALGGARLQVSQGRQPCLTLNLRFGRRDMARRTQESMRCGWYYRVLETGAARPGDALRLIERPRPSWPLARLFALLYERPRAFEELAEMAALPELAQNWRDLARKRIDSRKVEDWRRRLGEAPVSS</sequence>
<reference evidence="2 3" key="1">
    <citation type="submission" date="2024-02" db="EMBL/GenBank/DDBJ databases">
        <authorList>
            <person name="Grouzdev D."/>
        </authorList>
    </citation>
    <scope>NUCLEOTIDE SEQUENCE [LARGE SCALE GENOMIC DNA]</scope>
    <source>
        <strain evidence="2 3">9N</strain>
    </source>
</reference>
<dbReference type="PANTHER" id="PTHR30212">
    <property type="entry name" value="PROTEIN YIIM"/>
    <property type="match status" value="1"/>
</dbReference>
<dbReference type="PROSITE" id="PS51340">
    <property type="entry name" value="MOSC"/>
    <property type="match status" value="1"/>
</dbReference>
<dbReference type="RefSeq" id="WP_332082033.1">
    <property type="nucleotide sequence ID" value="NZ_JAZHYN010000029.1"/>
</dbReference>